<keyword evidence="1" id="KW-0255">Endonuclease</keyword>
<dbReference type="AlphaFoldDB" id="A0A951PRD0"/>
<gene>
    <name evidence="1" type="ORF">KME25_25925</name>
</gene>
<reference evidence="1" key="2">
    <citation type="journal article" date="2022" name="Microbiol. Resour. Announc.">
        <title>Metagenome Sequencing to Explore Phylogenomics of Terrestrial Cyanobacteria.</title>
        <authorList>
            <person name="Ward R.D."/>
            <person name="Stajich J.E."/>
            <person name="Johansen J.R."/>
            <person name="Huntemann M."/>
            <person name="Clum A."/>
            <person name="Foster B."/>
            <person name="Foster B."/>
            <person name="Roux S."/>
            <person name="Palaniappan K."/>
            <person name="Varghese N."/>
            <person name="Mukherjee S."/>
            <person name="Reddy T.B.K."/>
            <person name="Daum C."/>
            <person name="Copeland A."/>
            <person name="Chen I.A."/>
            <person name="Ivanova N.N."/>
            <person name="Kyrpides N.C."/>
            <person name="Shapiro N."/>
            <person name="Eloe-Fadrosh E.A."/>
            <person name="Pietrasiak N."/>
        </authorList>
    </citation>
    <scope>NUCLEOTIDE SEQUENCE</scope>
    <source>
        <strain evidence="1">CPER-KK1</strain>
    </source>
</reference>
<keyword evidence="1" id="KW-0378">Hydrolase</keyword>
<evidence type="ECO:0000313" key="1">
    <source>
        <dbReference type="EMBL" id="MBW4547856.1"/>
    </source>
</evidence>
<reference evidence="1" key="1">
    <citation type="submission" date="2021-05" db="EMBL/GenBank/DDBJ databases">
        <authorList>
            <person name="Pietrasiak N."/>
            <person name="Ward R."/>
            <person name="Stajich J.E."/>
            <person name="Kurbessoian T."/>
        </authorList>
    </citation>
    <scope>NUCLEOTIDE SEQUENCE</scope>
    <source>
        <strain evidence="1">CPER-KK1</strain>
    </source>
</reference>
<proteinExistence type="predicted"/>
<sequence>MSENLVSQIKAQLQTAPTQLKVFNLLSDRAWHCRRCEGRQVASEQYAGGGGIQGLQRGSKNRPGLVIESESRPCNNCQRITKQDHWTGEIKSANSAAKIPNSLVRRILEIYSYTDVIEQRQRATHELVIDHRFPMERWGSNEPPHLTSINEDEIKEKFQLLKKDSSGNHNLLKSRSCERCIKTGKRGTPFSIRFWYEGGEDWASIHQRGTEAEEGCIGCGWYNFEAWRDALNQRLAESAKDD</sequence>
<organism evidence="1 2">
    <name type="scientific">Symplocastrum torsivum CPER-KK1</name>
    <dbReference type="NCBI Taxonomy" id="450513"/>
    <lineage>
        <taxon>Bacteria</taxon>
        <taxon>Bacillati</taxon>
        <taxon>Cyanobacteriota</taxon>
        <taxon>Cyanophyceae</taxon>
        <taxon>Oscillatoriophycideae</taxon>
        <taxon>Oscillatoriales</taxon>
        <taxon>Microcoleaceae</taxon>
        <taxon>Symplocastrum</taxon>
    </lineage>
</organism>
<dbReference type="EMBL" id="JAHHIF010000049">
    <property type="protein sequence ID" value="MBW4547856.1"/>
    <property type="molecule type" value="Genomic_DNA"/>
</dbReference>
<dbReference type="Proteomes" id="UP000753908">
    <property type="component" value="Unassembled WGS sequence"/>
</dbReference>
<accession>A0A951PRD0</accession>
<comment type="caution">
    <text evidence="1">The sequence shown here is derived from an EMBL/GenBank/DDBJ whole genome shotgun (WGS) entry which is preliminary data.</text>
</comment>
<keyword evidence="1" id="KW-0540">Nuclease</keyword>
<evidence type="ECO:0000313" key="2">
    <source>
        <dbReference type="Proteomes" id="UP000753908"/>
    </source>
</evidence>
<dbReference type="GO" id="GO:0004519">
    <property type="term" value="F:endonuclease activity"/>
    <property type="evidence" value="ECO:0007669"/>
    <property type="project" value="UniProtKB-KW"/>
</dbReference>
<protein>
    <submittedName>
        <fullName evidence="1">Restriction endonuclease</fullName>
    </submittedName>
</protein>
<name>A0A951PRD0_9CYAN</name>